<dbReference type="FunFam" id="1.20.1250.20:FF:000218">
    <property type="entry name" value="facilitated trehalose transporter Tret1"/>
    <property type="match status" value="1"/>
</dbReference>
<dbReference type="Gene3D" id="1.20.1250.20">
    <property type="entry name" value="MFS general substrate transporter like domains"/>
    <property type="match status" value="1"/>
</dbReference>
<reference evidence="11" key="1">
    <citation type="submission" date="2021-03" db="EMBL/GenBank/DDBJ databases">
        <title>Chromosome level genome of the anhydrobiotic midge Polypedilum vanderplanki.</title>
        <authorList>
            <person name="Yoshida Y."/>
            <person name="Kikawada T."/>
            <person name="Gusev O."/>
        </authorList>
    </citation>
    <scope>NUCLEOTIDE SEQUENCE</scope>
    <source>
        <strain evidence="11">NIAS01</strain>
        <tissue evidence="11">Whole body or cell culture</tissue>
    </source>
</reference>
<dbReference type="EMBL" id="JADBJN010000001">
    <property type="protein sequence ID" value="KAG5681838.1"/>
    <property type="molecule type" value="Genomic_DNA"/>
</dbReference>
<accession>A0A9J6CJT5</accession>
<dbReference type="InterPro" id="IPR020846">
    <property type="entry name" value="MFS_dom"/>
</dbReference>
<dbReference type="PROSITE" id="PS50850">
    <property type="entry name" value="MFS"/>
    <property type="match status" value="1"/>
</dbReference>
<evidence type="ECO:0000256" key="6">
    <source>
        <dbReference type="ARBA" id="ARBA00022989"/>
    </source>
</evidence>
<feature type="transmembrane region" description="Helical" evidence="9">
    <location>
        <begin position="340"/>
        <end position="366"/>
    </location>
</feature>
<dbReference type="PANTHER" id="PTHR48021:SF1">
    <property type="entry name" value="GH07001P-RELATED"/>
    <property type="match status" value="1"/>
</dbReference>
<feature type="transmembrane region" description="Helical" evidence="9">
    <location>
        <begin position="162"/>
        <end position="180"/>
    </location>
</feature>
<keyword evidence="8" id="KW-0325">Glycoprotein</keyword>
<dbReference type="OrthoDB" id="6612291at2759"/>
<dbReference type="AlphaFoldDB" id="A0A9J6CJT5"/>
<dbReference type="InterPro" id="IPR005829">
    <property type="entry name" value="Sugar_transporter_CS"/>
</dbReference>
<feature type="transmembrane region" description="Helical" evidence="9">
    <location>
        <begin position="308"/>
        <end position="328"/>
    </location>
</feature>
<evidence type="ECO:0000256" key="9">
    <source>
        <dbReference type="SAM" id="Phobius"/>
    </source>
</evidence>
<comment type="caution">
    <text evidence="11">The sequence shown here is derived from an EMBL/GenBank/DDBJ whole genome shotgun (WGS) entry which is preliminary data.</text>
</comment>
<keyword evidence="7 9" id="KW-0472">Membrane</keyword>
<feature type="transmembrane region" description="Helical" evidence="9">
    <location>
        <begin position="76"/>
        <end position="94"/>
    </location>
</feature>
<dbReference type="Pfam" id="PF00083">
    <property type="entry name" value="Sugar_tr"/>
    <property type="match status" value="1"/>
</dbReference>
<dbReference type="PANTHER" id="PTHR48021">
    <property type="match status" value="1"/>
</dbReference>
<dbReference type="InterPro" id="IPR036259">
    <property type="entry name" value="MFS_trans_sf"/>
</dbReference>
<feature type="transmembrane region" description="Helical" evidence="9">
    <location>
        <begin position="100"/>
        <end position="123"/>
    </location>
</feature>
<evidence type="ECO:0000256" key="1">
    <source>
        <dbReference type="ARBA" id="ARBA00004651"/>
    </source>
</evidence>
<evidence type="ECO:0000256" key="2">
    <source>
        <dbReference type="ARBA" id="ARBA00022448"/>
    </source>
</evidence>
<evidence type="ECO:0000256" key="7">
    <source>
        <dbReference type="ARBA" id="ARBA00023136"/>
    </source>
</evidence>
<protein>
    <recommendedName>
        <fullName evidence="10">Major facilitator superfamily (MFS) profile domain-containing protein</fullName>
    </recommendedName>
</protein>
<dbReference type="InterPro" id="IPR005828">
    <property type="entry name" value="MFS_sugar_transport-like"/>
</dbReference>
<feature type="domain" description="Major facilitator superfamily (MFS) profile" evidence="10">
    <location>
        <begin position="7"/>
        <end position="433"/>
    </location>
</feature>
<evidence type="ECO:0000256" key="8">
    <source>
        <dbReference type="ARBA" id="ARBA00023180"/>
    </source>
</evidence>
<evidence type="ECO:0000259" key="10">
    <source>
        <dbReference type="PROSITE" id="PS50850"/>
    </source>
</evidence>
<sequence length="446" mass="50075">MWSLVRTTIVANIGSFFFGVSLVWSSIIGVQIVENEKYKFWITKTQFGIVVSALSFGAACSCIISGVVRHSFGTRFTIFIFSSFATIGSILITVPQNLLMLIVGRFLLGLAIGSYSFVIPIYIGEISSSELRGIMLSYFQIMLNLGILLAYILGYFVNVNNFNIVCGSIPLFYSIAFLALPESPVFLVSKGKYDKTHLTMQLLRGREQNFQPEIASMKEEQTKIEKTSFSELMKVKCVKKALIIIMFQFFCFQLSGANAVTFYAQQIFNDAAMNIESSIAAIIVTTFQFITSVIAVRYINLYGRKKMICTFNLFLVLSLMSLGIYFILKDNNYFLIRSLSWLPLLSMCVYLVTFCLGMGPVTYIWLGELFIQNNAKKTIAPLGQMINHTLTFLIGLFFPLLTNLIGSGFIFFSFAVVTVIDIIFIILFVPETNGKTSEEIQNALSR</sequence>
<feature type="transmembrane region" description="Helical" evidence="9">
    <location>
        <begin position="277"/>
        <end position="296"/>
    </location>
</feature>
<dbReference type="Proteomes" id="UP001107558">
    <property type="component" value="Chromosome 1"/>
</dbReference>
<dbReference type="PROSITE" id="PS00217">
    <property type="entry name" value="SUGAR_TRANSPORT_2"/>
    <property type="match status" value="1"/>
</dbReference>
<dbReference type="GO" id="GO:0022857">
    <property type="term" value="F:transmembrane transporter activity"/>
    <property type="evidence" value="ECO:0007669"/>
    <property type="project" value="InterPro"/>
</dbReference>
<keyword evidence="12" id="KW-1185">Reference proteome</keyword>
<dbReference type="InterPro" id="IPR003663">
    <property type="entry name" value="Sugar/inositol_transpt"/>
</dbReference>
<feature type="transmembrane region" description="Helical" evidence="9">
    <location>
        <begin position="378"/>
        <end position="398"/>
    </location>
</feature>
<keyword evidence="4" id="KW-0762">Sugar transport</keyword>
<comment type="subcellular location">
    <subcellularLocation>
        <location evidence="1">Cell membrane</location>
        <topology evidence="1">Multi-pass membrane protein</topology>
    </subcellularLocation>
</comment>
<name>A0A9J6CJT5_POLVA</name>
<dbReference type="PRINTS" id="PR00171">
    <property type="entry name" value="SUGRTRNSPORT"/>
</dbReference>
<gene>
    <name evidence="11" type="ORF">PVAND_011246</name>
</gene>
<organism evidence="11 12">
    <name type="scientific">Polypedilum vanderplanki</name>
    <name type="common">Sleeping chironomid midge</name>
    <dbReference type="NCBI Taxonomy" id="319348"/>
    <lineage>
        <taxon>Eukaryota</taxon>
        <taxon>Metazoa</taxon>
        <taxon>Ecdysozoa</taxon>
        <taxon>Arthropoda</taxon>
        <taxon>Hexapoda</taxon>
        <taxon>Insecta</taxon>
        <taxon>Pterygota</taxon>
        <taxon>Neoptera</taxon>
        <taxon>Endopterygota</taxon>
        <taxon>Diptera</taxon>
        <taxon>Nematocera</taxon>
        <taxon>Chironomoidea</taxon>
        <taxon>Chironomidae</taxon>
        <taxon>Chironominae</taxon>
        <taxon>Polypedilum</taxon>
        <taxon>Polypedilum</taxon>
    </lineage>
</organism>
<keyword evidence="2" id="KW-0813">Transport</keyword>
<keyword evidence="5 9" id="KW-0812">Transmembrane</keyword>
<proteinExistence type="predicted"/>
<evidence type="ECO:0000256" key="5">
    <source>
        <dbReference type="ARBA" id="ARBA00022692"/>
    </source>
</evidence>
<feature type="transmembrane region" description="Helical" evidence="9">
    <location>
        <begin position="135"/>
        <end position="156"/>
    </location>
</feature>
<keyword evidence="3" id="KW-1003">Cell membrane</keyword>
<feature type="transmembrane region" description="Helical" evidence="9">
    <location>
        <begin position="9"/>
        <end position="33"/>
    </location>
</feature>
<dbReference type="SUPFAM" id="SSF103473">
    <property type="entry name" value="MFS general substrate transporter"/>
    <property type="match status" value="1"/>
</dbReference>
<evidence type="ECO:0000256" key="4">
    <source>
        <dbReference type="ARBA" id="ARBA00022597"/>
    </source>
</evidence>
<dbReference type="InterPro" id="IPR050549">
    <property type="entry name" value="MFS_Trehalose_Transporter"/>
</dbReference>
<dbReference type="GO" id="GO:0005886">
    <property type="term" value="C:plasma membrane"/>
    <property type="evidence" value="ECO:0007669"/>
    <property type="project" value="UniProtKB-SubCell"/>
</dbReference>
<evidence type="ECO:0000256" key="3">
    <source>
        <dbReference type="ARBA" id="ARBA00022475"/>
    </source>
</evidence>
<evidence type="ECO:0000313" key="11">
    <source>
        <dbReference type="EMBL" id="KAG5681838.1"/>
    </source>
</evidence>
<feature type="transmembrane region" description="Helical" evidence="9">
    <location>
        <begin position="45"/>
        <end position="64"/>
    </location>
</feature>
<feature type="transmembrane region" description="Helical" evidence="9">
    <location>
        <begin position="241"/>
        <end position="265"/>
    </location>
</feature>
<evidence type="ECO:0000313" key="12">
    <source>
        <dbReference type="Proteomes" id="UP001107558"/>
    </source>
</evidence>
<feature type="transmembrane region" description="Helical" evidence="9">
    <location>
        <begin position="404"/>
        <end position="429"/>
    </location>
</feature>
<keyword evidence="6 9" id="KW-1133">Transmembrane helix</keyword>